<dbReference type="Gene3D" id="1.50.10.10">
    <property type="match status" value="1"/>
</dbReference>
<dbReference type="InterPro" id="IPR036116">
    <property type="entry name" value="FN3_sf"/>
</dbReference>
<feature type="domain" description="Fibronectin type-III" evidence="8">
    <location>
        <begin position="662"/>
        <end position="752"/>
    </location>
</feature>
<dbReference type="Pfam" id="PF00759">
    <property type="entry name" value="Glyco_hydro_9"/>
    <property type="match status" value="1"/>
</dbReference>
<keyword evidence="2 5" id="KW-0119">Carbohydrate metabolism</keyword>
<keyword evidence="11" id="KW-1185">Reference proteome</keyword>
<evidence type="ECO:0000256" key="1">
    <source>
        <dbReference type="ARBA" id="ARBA00022801"/>
    </source>
</evidence>
<dbReference type="SMART" id="SM00060">
    <property type="entry name" value="FN3"/>
    <property type="match status" value="3"/>
</dbReference>
<dbReference type="InterPro" id="IPR008928">
    <property type="entry name" value="6-hairpin_glycosidase_sf"/>
</dbReference>
<keyword evidence="4 5" id="KW-0624">Polysaccharide degradation</keyword>
<evidence type="ECO:0000313" key="11">
    <source>
        <dbReference type="Proteomes" id="UP000609346"/>
    </source>
</evidence>
<dbReference type="InterPro" id="IPR033126">
    <property type="entry name" value="Glyco_hydro_9_Asp/Glu_AS"/>
</dbReference>
<keyword evidence="3 5" id="KW-0326">Glycosidase</keyword>
<sequence>MRRTRQWAGKLLAYTLTACLLLVGSPLGGPIQHASAAGNYNYAEALQKAIYFYEAQRSGKLPSNNRVEWRGDSGLTDGADNGVDLTGGWYDAGDHVKFGLPMAFSASMLAWSVYEYRDGYVQSGQLSAILDNLRWVDDYFIKAHTAPNELYGQVGTGGIDHQWWGPAEVMQMERKSYKITATCPGSDLAGETAAALAASSIVFASTDSAYSAKLLTHAKQLYNFADTYRGKYSDCIKDAQQFYNSWSGYYDELTWGGIWLYLATNDQTYLDKALQATSGWGRDQSGQLGFKWTIGWDDVSYGSSLLLARTLTQLGRPEAATWITQTEKNLDYWTVGTGGQRITYTPGGLAWLDSWGSLRYASNAAFLAFVYSDFVTDATKKARYVDFATKQINYALGDNPSNRSYVVGYGANPPQHPHHRTSHSSWADSMLDPVNHRHVLYGALVGGPNATDGYTDSVSDYVSNEVATDYNAGFTASLAKMKLLYGAGQQPLANFPAAETRTDEMFVESAINQAGSNFTEIKALLNNRSGWPARMGDKLSFKYFMDLSEVYNAGYTAANLSVITNYNQGATVSQVLPYDAAKHIYYVNVDFTGTKIYPGGQPYYKKEVQFRITGPQGAWDPTNDYSYAGLVTQTTAKTSFMPVYDAGVKVFGQEPTAAPATAPAAPASLTATAGSAQAVLSWTASSGATSYNVKRATTSGGPYTTVATGVTGLSYTNTGLTNGTTYYYVVSAVNSAGESANSAQASATPQVIVSVPSVPTSLTAVPGNAQVVVSWSASTGATSYNVKRGSVSGGPYTTVATGVTGLSYTNTGLTNGTTYYYVVSAVNSAGESVNSAQTSAVPTAPITVPAAPASLTATAGNAQVALSWTASSGATSYNVKRAAVSGGAFTTIATGVTGTTYTDTAGLTNGTTYYYVVSSVNSAGESANSAVASAVPTGGGTTPTSSLVVQYKLNNANASDNMIYATFNIKNTGTSAVSLSSLKLRYYLTKDSTSASLSFWTDYAQVGSSAVSGVFGSVSPAKTTADSYLELAFSSAAGSIAPGGQTGDIQIRIAKSDWTNFDENNDYSFDGTKSAFADWNKVTLYQSGTLVWGIEP</sequence>
<dbReference type="EMBL" id="JACXZA010000003">
    <property type="protein sequence ID" value="MBD3919822.1"/>
    <property type="molecule type" value="Genomic_DNA"/>
</dbReference>
<evidence type="ECO:0000256" key="4">
    <source>
        <dbReference type="ARBA" id="ARBA00023326"/>
    </source>
</evidence>
<feature type="domain" description="Fibronectin type-III" evidence="8">
    <location>
        <begin position="848"/>
        <end position="940"/>
    </location>
</feature>
<dbReference type="SMART" id="SM01067">
    <property type="entry name" value="CBM_3"/>
    <property type="match status" value="2"/>
</dbReference>
<evidence type="ECO:0000259" key="8">
    <source>
        <dbReference type="PROSITE" id="PS50853"/>
    </source>
</evidence>
<dbReference type="Gene3D" id="2.60.40.710">
    <property type="entry name" value="Endoglucanase-like"/>
    <property type="match status" value="2"/>
</dbReference>
<dbReference type="PROSITE" id="PS51172">
    <property type="entry name" value="CBM3"/>
    <property type="match status" value="2"/>
</dbReference>
<comment type="similarity">
    <text evidence="5 7">Belongs to the glycosyl hydrolase 9 (cellulase E) family.</text>
</comment>
<comment type="catalytic activity">
    <reaction evidence="7">
        <text>Endohydrolysis of (1-&gt;4)-beta-D-glucosidic linkages in cellulose, lichenin and cereal beta-D-glucans.</text>
        <dbReference type="EC" id="3.2.1.4"/>
    </reaction>
</comment>
<name>A0ABR8MXS1_9BACL</name>
<reference evidence="10 11" key="1">
    <citation type="submission" date="2020-09" db="EMBL/GenBank/DDBJ databases">
        <title>Paenibacillus sp. strain PR3 16S rRNA gene Genome sequencing and assembly.</title>
        <authorList>
            <person name="Kim J."/>
        </authorList>
    </citation>
    <scope>NUCLEOTIDE SEQUENCE [LARGE SCALE GENOMIC DNA]</scope>
    <source>
        <strain evidence="10 11">PR3</strain>
    </source>
</reference>
<evidence type="ECO:0000256" key="3">
    <source>
        <dbReference type="ARBA" id="ARBA00023295"/>
    </source>
</evidence>
<evidence type="ECO:0000256" key="5">
    <source>
        <dbReference type="PROSITE-ProRule" id="PRU10059"/>
    </source>
</evidence>
<proteinExistence type="inferred from homology"/>
<dbReference type="Gene3D" id="2.60.40.10">
    <property type="entry name" value="Immunoglobulins"/>
    <property type="match status" value="3"/>
</dbReference>
<dbReference type="SUPFAM" id="SSF48208">
    <property type="entry name" value="Six-hairpin glycosidases"/>
    <property type="match status" value="1"/>
</dbReference>
<dbReference type="EC" id="3.2.1.4" evidence="7"/>
<dbReference type="InterPro" id="IPR001701">
    <property type="entry name" value="Glyco_hydro_9"/>
</dbReference>
<organism evidence="10 11">
    <name type="scientific">Paenibacillus terricola</name>
    <dbReference type="NCBI Taxonomy" id="2763503"/>
    <lineage>
        <taxon>Bacteria</taxon>
        <taxon>Bacillati</taxon>
        <taxon>Bacillota</taxon>
        <taxon>Bacilli</taxon>
        <taxon>Bacillales</taxon>
        <taxon>Paenibacillaceae</taxon>
        <taxon>Paenibacillus</taxon>
    </lineage>
</organism>
<dbReference type="InterPro" id="IPR018221">
    <property type="entry name" value="Glyco_hydro_9_His_AS"/>
</dbReference>
<keyword evidence="1 5" id="KW-0378">Hydrolase</keyword>
<dbReference type="GO" id="GO:0016787">
    <property type="term" value="F:hydrolase activity"/>
    <property type="evidence" value="ECO:0007669"/>
    <property type="project" value="UniProtKB-KW"/>
</dbReference>
<accession>A0ABR8MXS1</accession>
<dbReference type="SUPFAM" id="SSF49265">
    <property type="entry name" value="Fibronectin type III"/>
    <property type="match status" value="2"/>
</dbReference>
<dbReference type="Pfam" id="PF00041">
    <property type="entry name" value="fn3"/>
    <property type="match status" value="1"/>
</dbReference>
<evidence type="ECO:0000256" key="6">
    <source>
        <dbReference type="PROSITE-ProRule" id="PRU10060"/>
    </source>
</evidence>
<dbReference type="InterPro" id="IPR008965">
    <property type="entry name" value="CBM2/CBM3_carb-bd_dom_sf"/>
</dbReference>
<feature type="domain" description="Fibronectin type-III" evidence="8">
    <location>
        <begin position="755"/>
        <end position="846"/>
    </location>
</feature>
<dbReference type="Pfam" id="PF00942">
    <property type="entry name" value="CBM_3"/>
    <property type="match status" value="2"/>
</dbReference>
<comment type="caution">
    <text evidence="10">The sequence shown here is derived from an EMBL/GenBank/DDBJ whole genome shotgun (WGS) entry which is preliminary data.</text>
</comment>
<dbReference type="PANTHER" id="PTHR22298">
    <property type="entry name" value="ENDO-1,4-BETA-GLUCANASE"/>
    <property type="match status" value="1"/>
</dbReference>
<dbReference type="InterPro" id="IPR036966">
    <property type="entry name" value="CBM3_sf"/>
</dbReference>
<protein>
    <recommendedName>
        <fullName evidence="7">Endoglucanase</fullName>
        <ecNumber evidence="7">3.2.1.4</ecNumber>
    </recommendedName>
</protein>
<feature type="active site" evidence="6">
    <location>
        <position position="456"/>
    </location>
</feature>
<dbReference type="PROSITE" id="PS00698">
    <property type="entry name" value="GH9_3"/>
    <property type="match status" value="1"/>
</dbReference>
<dbReference type="InterPro" id="IPR001956">
    <property type="entry name" value="CBM3"/>
</dbReference>
<feature type="domain" description="CBM3" evidence="9">
    <location>
        <begin position="943"/>
        <end position="1096"/>
    </location>
</feature>
<dbReference type="Proteomes" id="UP000609346">
    <property type="component" value="Unassembled WGS sequence"/>
</dbReference>
<evidence type="ECO:0000313" key="10">
    <source>
        <dbReference type="EMBL" id="MBD3919822.1"/>
    </source>
</evidence>
<evidence type="ECO:0000256" key="2">
    <source>
        <dbReference type="ARBA" id="ARBA00023277"/>
    </source>
</evidence>
<dbReference type="InterPro" id="IPR013783">
    <property type="entry name" value="Ig-like_fold"/>
</dbReference>
<evidence type="ECO:0000256" key="7">
    <source>
        <dbReference type="RuleBase" id="RU361166"/>
    </source>
</evidence>
<dbReference type="InterPro" id="IPR003961">
    <property type="entry name" value="FN3_dom"/>
</dbReference>
<dbReference type="CDD" id="cd00063">
    <property type="entry name" value="FN3"/>
    <property type="match status" value="2"/>
</dbReference>
<feature type="domain" description="CBM3" evidence="9">
    <location>
        <begin position="500"/>
        <end position="656"/>
    </location>
</feature>
<feature type="active site" evidence="5">
    <location>
        <position position="418"/>
    </location>
</feature>
<dbReference type="SUPFAM" id="SSF49384">
    <property type="entry name" value="Carbohydrate-binding domain"/>
    <property type="match status" value="2"/>
</dbReference>
<feature type="active site" evidence="6">
    <location>
        <position position="465"/>
    </location>
</feature>
<dbReference type="PROSITE" id="PS50853">
    <property type="entry name" value="FN3"/>
    <property type="match status" value="3"/>
</dbReference>
<dbReference type="PROSITE" id="PS00592">
    <property type="entry name" value="GH9_2"/>
    <property type="match status" value="1"/>
</dbReference>
<evidence type="ECO:0000259" key="9">
    <source>
        <dbReference type="PROSITE" id="PS51172"/>
    </source>
</evidence>
<gene>
    <name evidence="10" type="ORF">H8B09_13750</name>
</gene>
<dbReference type="InterPro" id="IPR012341">
    <property type="entry name" value="6hp_glycosidase-like_sf"/>
</dbReference>
<keyword evidence="7" id="KW-0136">Cellulose degradation</keyword>
<dbReference type="RefSeq" id="WP_191204102.1">
    <property type="nucleotide sequence ID" value="NZ_JACXZA010000003.1"/>
</dbReference>